<reference evidence="1" key="1">
    <citation type="journal article" date="2020" name="mSystems">
        <title>Genome- and Community-Level Interaction Insights into Carbon Utilization and Element Cycling Functions of Hydrothermarchaeota in Hydrothermal Sediment.</title>
        <authorList>
            <person name="Zhou Z."/>
            <person name="Liu Y."/>
            <person name="Xu W."/>
            <person name="Pan J."/>
            <person name="Luo Z.H."/>
            <person name="Li M."/>
        </authorList>
    </citation>
    <scope>NUCLEOTIDE SEQUENCE</scope>
    <source>
        <strain evidence="1">SpSt-667</strain>
    </source>
</reference>
<comment type="caution">
    <text evidence="1">The sequence shown here is derived from an EMBL/GenBank/DDBJ whole genome shotgun (WGS) entry which is preliminary data.</text>
</comment>
<name>A0A832C751_9CREN</name>
<gene>
    <name evidence="1" type="ORF">ENU41_01150</name>
</gene>
<proteinExistence type="predicted"/>
<sequence>MFICIDGEYSYMGALFKTRMQTASEEICNNIMKAYEKGYEHLIKTLKGYGKCVILSEQPIKMVTSDNSIEVILEPKNFVAQMFWGEVVRRIKALCS</sequence>
<organism evidence="1">
    <name type="scientific">Ignisphaera aggregans</name>
    <dbReference type="NCBI Taxonomy" id="334771"/>
    <lineage>
        <taxon>Archaea</taxon>
        <taxon>Thermoproteota</taxon>
        <taxon>Thermoprotei</taxon>
        <taxon>Desulfurococcales</taxon>
        <taxon>Desulfurococcaceae</taxon>
        <taxon>Ignisphaera</taxon>
    </lineage>
</organism>
<dbReference type="EMBL" id="DTCK01000008">
    <property type="protein sequence ID" value="HGQ35271.1"/>
    <property type="molecule type" value="Genomic_DNA"/>
</dbReference>
<evidence type="ECO:0000313" key="1">
    <source>
        <dbReference type="EMBL" id="HGQ35271.1"/>
    </source>
</evidence>
<accession>A0A832C751</accession>
<protein>
    <submittedName>
        <fullName evidence="1">Uncharacterized protein</fullName>
    </submittedName>
</protein>
<dbReference type="AlphaFoldDB" id="A0A832C751"/>